<keyword evidence="2" id="KW-1185">Reference proteome</keyword>
<name>A0AAV7CPT1_ENGPU</name>
<comment type="caution">
    <text evidence="1">The sequence shown here is derived from an EMBL/GenBank/DDBJ whole genome shotgun (WGS) entry which is preliminary data.</text>
</comment>
<evidence type="ECO:0000313" key="1">
    <source>
        <dbReference type="EMBL" id="KAG8586178.1"/>
    </source>
</evidence>
<organism evidence="1 2">
    <name type="scientific">Engystomops pustulosus</name>
    <name type="common">Tungara frog</name>
    <name type="synonym">Physalaemus pustulosus</name>
    <dbReference type="NCBI Taxonomy" id="76066"/>
    <lineage>
        <taxon>Eukaryota</taxon>
        <taxon>Metazoa</taxon>
        <taxon>Chordata</taxon>
        <taxon>Craniata</taxon>
        <taxon>Vertebrata</taxon>
        <taxon>Euteleostomi</taxon>
        <taxon>Amphibia</taxon>
        <taxon>Batrachia</taxon>
        <taxon>Anura</taxon>
        <taxon>Neobatrachia</taxon>
        <taxon>Hyloidea</taxon>
        <taxon>Leptodactylidae</taxon>
        <taxon>Leiuperinae</taxon>
        <taxon>Engystomops</taxon>
    </lineage>
</organism>
<evidence type="ECO:0000313" key="2">
    <source>
        <dbReference type="Proteomes" id="UP000824782"/>
    </source>
</evidence>
<sequence length="66" mass="7764">MGVLASTKNMILMHHFPSQVPEQYIDPHVHVQPTIGFRNHCWVFMLHLNLLTCHSLRFNFVCHNPK</sequence>
<accession>A0AAV7CPT1</accession>
<dbReference type="EMBL" id="WNYA01000002">
    <property type="protein sequence ID" value="KAG8586178.1"/>
    <property type="molecule type" value="Genomic_DNA"/>
</dbReference>
<gene>
    <name evidence="1" type="ORF">GDO81_005285</name>
</gene>
<proteinExistence type="predicted"/>
<dbReference type="Proteomes" id="UP000824782">
    <property type="component" value="Unassembled WGS sequence"/>
</dbReference>
<dbReference type="AlphaFoldDB" id="A0AAV7CPT1"/>
<protein>
    <submittedName>
        <fullName evidence="1">Uncharacterized protein</fullName>
    </submittedName>
</protein>
<reference evidence="1" key="1">
    <citation type="thesis" date="2020" institute="ProQuest LLC" country="789 East Eisenhower Parkway, Ann Arbor, MI, USA">
        <title>Comparative Genomics and Chromosome Evolution.</title>
        <authorList>
            <person name="Mudd A.B."/>
        </authorList>
    </citation>
    <scope>NUCLEOTIDE SEQUENCE</scope>
    <source>
        <strain evidence="1">237g6f4</strain>
        <tissue evidence="1">Blood</tissue>
    </source>
</reference>